<evidence type="ECO:0000256" key="2">
    <source>
        <dbReference type="ARBA" id="ARBA00004752"/>
    </source>
</evidence>
<protein>
    <recommendedName>
        <fullName evidence="12">UDP-N-acetylglucosamine 1-carboxyvinyltransferase</fullName>
        <ecNumber evidence="12">2.5.1.7</ecNumber>
    </recommendedName>
    <alternativeName>
        <fullName evidence="12">Enoylpyruvate transferase</fullName>
    </alternativeName>
    <alternativeName>
        <fullName evidence="12">UDP-N-acetylglucosamine enolpyruvyl transferase</fullName>
        <shortName evidence="12">EPT</shortName>
    </alternativeName>
</protein>
<reference evidence="15 16" key="2">
    <citation type="submission" date="2019-03" db="EMBL/GenBank/DDBJ databases">
        <title>Genomic Encyclopedia of Type Strains, Phase IV (KMG-IV): sequencing the most valuable type-strain genomes for metagenomic binning, comparative biology and taxonomic classification.</title>
        <authorList>
            <person name="Goeker M."/>
        </authorList>
    </citation>
    <scope>NUCLEOTIDE SEQUENCE [LARGE SCALE GENOMIC DNA]</scope>
    <source>
        <strain evidence="15 16">DSM 103426</strain>
    </source>
</reference>
<evidence type="ECO:0000256" key="9">
    <source>
        <dbReference type="ARBA" id="ARBA00023316"/>
    </source>
</evidence>
<keyword evidence="7 12" id="KW-0573">Peptidoglycan synthesis</keyword>
<evidence type="ECO:0000256" key="10">
    <source>
        <dbReference type="ARBA" id="ARBA00038367"/>
    </source>
</evidence>
<keyword evidence="9 12" id="KW-0961">Cell wall biogenesis/degradation</keyword>
<comment type="catalytic activity">
    <reaction evidence="11 12">
        <text>phosphoenolpyruvate + UDP-N-acetyl-alpha-D-glucosamine = UDP-N-acetyl-3-O-(1-carboxyvinyl)-alpha-D-glucosamine + phosphate</text>
        <dbReference type="Rhea" id="RHEA:18681"/>
        <dbReference type="ChEBI" id="CHEBI:43474"/>
        <dbReference type="ChEBI" id="CHEBI:57705"/>
        <dbReference type="ChEBI" id="CHEBI:58702"/>
        <dbReference type="ChEBI" id="CHEBI:68483"/>
        <dbReference type="EC" id="2.5.1.7"/>
    </reaction>
</comment>
<comment type="subcellular location">
    <subcellularLocation>
        <location evidence="1 12">Cytoplasm</location>
    </subcellularLocation>
</comment>
<dbReference type="HAMAP" id="MF_00111">
    <property type="entry name" value="MurA"/>
    <property type="match status" value="1"/>
</dbReference>
<comment type="caution">
    <text evidence="15">The sequence shown here is derived from an EMBL/GenBank/DDBJ whole genome shotgun (WGS) entry which is preliminary data.</text>
</comment>
<proteinExistence type="inferred from homology"/>
<keyword evidence="4 12" id="KW-0132">Cell division</keyword>
<evidence type="ECO:0000256" key="8">
    <source>
        <dbReference type="ARBA" id="ARBA00023306"/>
    </source>
</evidence>
<comment type="caution">
    <text evidence="12">Lacks conserved residue(s) required for the propagation of feature annotation.</text>
</comment>
<dbReference type="InterPro" id="IPR050068">
    <property type="entry name" value="MurA_subfamily"/>
</dbReference>
<evidence type="ECO:0000256" key="11">
    <source>
        <dbReference type="ARBA" id="ARBA00047527"/>
    </source>
</evidence>
<keyword evidence="8 12" id="KW-0131">Cell cycle</keyword>
<evidence type="ECO:0000256" key="1">
    <source>
        <dbReference type="ARBA" id="ARBA00004496"/>
    </source>
</evidence>
<dbReference type="UniPathway" id="UPA00219"/>
<evidence type="ECO:0000313" key="15">
    <source>
        <dbReference type="EMBL" id="TCS67727.1"/>
    </source>
</evidence>
<dbReference type="CDD" id="cd01555">
    <property type="entry name" value="UdpNAET"/>
    <property type="match status" value="1"/>
</dbReference>
<gene>
    <name evidence="12" type="primary">murA</name>
    <name evidence="14" type="synonym">murA2</name>
    <name evidence="15" type="ORF">EDD74_11550</name>
    <name evidence="14" type="ORF">FAEUMB_13540</name>
</gene>
<keyword evidence="6 12" id="KW-0133">Cell shape</keyword>
<dbReference type="GO" id="GO:0008360">
    <property type="term" value="P:regulation of cell shape"/>
    <property type="evidence" value="ECO:0007669"/>
    <property type="project" value="UniProtKB-KW"/>
</dbReference>
<dbReference type="AlphaFoldDB" id="A0A4R3JMU5"/>
<dbReference type="InterPro" id="IPR013792">
    <property type="entry name" value="RNA3'P_cycl/enolpyr_Trfase_a/b"/>
</dbReference>
<dbReference type="EMBL" id="SLZV01000015">
    <property type="protein sequence ID" value="TCS67727.1"/>
    <property type="molecule type" value="Genomic_DNA"/>
</dbReference>
<dbReference type="Proteomes" id="UP000294613">
    <property type="component" value="Unassembled WGS sequence"/>
</dbReference>
<dbReference type="GO" id="GO:0019277">
    <property type="term" value="P:UDP-N-acetylgalactosamine biosynthetic process"/>
    <property type="evidence" value="ECO:0007669"/>
    <property type="project" value="InterPro"/>
</dbReference>
<dbReference type="GO" id="GO:0009252">
    <property type="term" value="P:peptidoglycan biosynthetic process"/>
    <property type="evidence" value="ECO:0007669"/>
    <property type="project" value="UniProtKB-UniRule"/>
</dbReference>
<feature type="binding site" evidence="12">
    <location>
        <position position="93"/>
    </location>
    <ligand>
        <name>UDP-N-acetyl-alpha-D-glucosamine</name>
        <dbReference type="ChEBI" id="CHEBI:57705"/>
    </ligand>
</feature>
<comment type="pathway">
    <text evidence="2 12">Cell wall biogenesis; peptidoglycan biosynthesis.</text>
</comment>
<evidence type="ECO:0000256" key="3">
    <source>
        <dbReference type="ARBA" id="ARBA00022490"/>
    </source>
</evidence>
<dbReference type="GO" id="GO:0051301">
    <property type="term" value="P:cell division"/>
    <property type="evidence" value="ECO:0007669"/>
    <property type="project" value="UniProtKB-KW"/>
</dbReference>
<dbReference type="FunFam" id="3.65.10.10:FF:000001">
    <property type="entry name" value="UDP-N-acetylglucosamine 1-carboxyvinyltransferase"/>
    <property type="match status" value="1"/>
</dbReference>
<dbReference type="PANTHER" id="PTHR43783">
    <property type="entry name" value="UDP-N-ACETYLGLUCOSAMINE 1-CARBOXYVINYLTRANSFERASE"/>
    <property type="match status" value="1"/>
</dbReference>
<comment type="function">
    <text evidence="12">Cell wall formation. Adds enolpyruvyl to UDP-N-acetylglucosamine.</text>
</comment>
<sequence>MEQYIIKGGSPLVGEVEIGGAKNAALAILAAAIMTDETVTIDNLPDVNDINVLLEAMEGIGAQIQRVDRHTVKINGSTIGDFSIDYDYIKKIRASYYLLGALLGKYNKAEVALPGGCNIGSRPIDQHLKGFRALGAEVEIEHGKILAEAETLKGTHLYFDVVSVGATINVMMAAAMADGLTILENVAKEPHVVDVANFLNSMGANIKGAGTDVIKIRGVQKLHKTEYSIIPDQIEAGTFMFAAAATKGDITVLNVIPKHLEATISKLEEMGCQVEEFDDAVRVVANKRLKSTQVKTLPYPGFPTDMQPQIGVTLALSKGTSIITESIFENRFKYLDELARMGAVIKVEGNSATIEGVEKFSGARVSAPDLRAGAALVIAGLATDGITIVDDIVYIQRGYEQFEKKLQGLGAMIEKVASEKEIQKFKLKVG</sequence>
<dbReference type="InterPro" id="IPR001986">
    <property type="entry name" value="Enolpyruvate_Tfrase_dom"/>
</dbReference>
<feature type="binding site" evidence="12">
    <location>
        <begin position="22"/>
        <end position="23"/>
    </location>
    <ligand>
        <name>phosphoenolpyruvate</name>
        <dbReference type="ChEBI" id="CHEBI:58702"/>
    </ligand>
</feature>
<evidence type="ECO:0000256" key="6">
    <source>
        <dbReference type="ARBA" id="ARBA00022960"/>
    </source>
</evidence>
<keyword evidence="3 12" id="KW-0963">Cytoplasm</keyword>
<evidence type="ECO:0000259" key="13">
    <source>
        <dbReference type="Pfam" id="PF00275"/>
    </source>
</evidence>
<reference evidence="14 17" key="1">
    <citation type="journal article" date="2018" name="Int. J. Syst. Evol. Microbiol.">
        <title>Draft Genome Sequence of Faecalimonas umbilicata JCM 30896T, an Acetate-Producing Bacterium Isolated from Human Feces.</title>
        <authorList>
            <person name="Sakamoto M."/>
            <person name="Ikeyama N."/>
            <person name="Yuki M."/>
            <person name="Ohkuma M."/>
        </authorList>
    </citation>
    <scope>NUCLEOTIDE SEQUENCE [LARGE SCALE GENOMIC DNA]</scope>
    <source>
        <strain evidence="14 17">EGH7</strain>
    </source>
</reference>
<evidence type="ECO:0000256" key="12">
    <source>
        <dbReference type="HAMAP-Rule" id="MF_00111"/>
    </source>
</evidence>
<evidence type="ECO:0000256" key="4">
    <source>
        <dbReference type="ARBA" id="ARBA00022618"/>
    </source>
</evidence>
<dbReference type="GO" id="GO:0005737">
    <property type="term" value="C:cytoplasm"/>
    <property type="evidence" value="ECO:0007669"/>
    <property type="project" value="UniProtKB-SubCell"/>
</dbReference>
<evidence type="ECO:0000313" key="14">
    <source>
        <dbReference type="EMBL" id="GBU04813.1"/>
    </source>
</evidence>
<dbReference type="InterPro" id="IPR005750">
    <property type="entry name" value="UDP_GlcNAc_COvinyl_MurA"/>
</dbReference>
<feature type="active site" description="Proton donor" evidence="12">
    <location>
        <position position="117"/>
    </location>
</feature>
<keyword evidence="12" id="KW-0670">Pyruvate</keyword>
<dbReference type="EMBL" id="BHEO01000005">
    <property type="protein sequence ID" value="GBU04813.1"/>
    <property type="molecule type" value="Genomic_DNA"/>
</dbReference>
<evidence type="ECO:0000313" key="17">
    <source>
        <dbReference type="Proteomes" id="UP000702954"/>
    </source>
</evidence>
<dbReference type="NCBIfam" id="NF006873">
    <property type="entry name" value="PRK09369.1"/>
    <property type="match status" value="1"/>
</dbReference>
<keyword evidence="17" id="KW-1185">Reference proteome</keyword>
<dbReference type="Proteomes" id="UP000702954">
    <property type="component" value="Unassembled WGS sequence"/>
</dbReference>
<feature type="binding site" evidence="12">
    <location>
        <position position="305"/>
    </location>
    <ligand>
        <name>UDP-N-acetyl-alpha-D-glucosamine</name>
        <dbReference type="ChEBI" id="CHEBI:57705"/>
    </ligand>
</feature>
<dbReference type="SUPFAM" id="SSF55205">
    <property type="entry name" value="EPT/RTPC-like"/>
    <property type="match status" value="1"/>
</dbReference>
<dbReference type="EC" id="2.5.1.7" evidence="12"/>
<comment type="similarity">
    <text evidence="10 12">Belongs to the EPSP synthase family. MurA subfamily.</text>
</comment>
<organism evidence="15 16">
    <name type="scientific">Faecalimonas umbilicata</name>
    <dbReference type="NCBI Taxonomy" id="1912855"/>
    <lineage>
        <taxon>Bacteria</taxon>
        <taxon>Bacillati</taxon>
        <taxon>Bacillota</taxon>
        <taxon>Clostridia</taxon>
        <taxon>Lachnospirales</taxon>
        <taxon>Lachnospiraceae</taxon>
        <taxon>Faecalimonas</taxon>
    </lineage>
</organism>
<dbReference type="NCBIfam" id="NF009470">
    <property type="entry name" value="PRK12830.1"/>
    <property type="match status" value="1"/>
</dbReference>
<evidence type="ECO:0000256" key="5">
    <source>
        <dbReference type="ARBA" id="ARBA00022679"/>
    </source>
</evidence>
<dbReference type="GO" id="GO:0071555">
    <property type="term" value="P:cell wall organization"/>
    <property type="evidence" value="ECO:0007669"/>
    <property type="project" value="UniProtKB-KW"/>
</dbReference>
<name>A0A4R3JMU5_9FIRM</name>
<feature type="binding site" evidence="12">
    <location>
        <begin position="122"/>
        <end position="126"/>
    </location>
    <ligand>
        <name>UDP-N-acetyl-alpha-D-glucosamine</name>
        <dbReference type="ChEBI" id="CHEBI:57705"/>
    </ligand>
</feature>
<evidence type="ECO:0000313" key="16">
    <source>
        <dbReference type="Proteomes" id="UP000294613"/>
    </source>
</evidence>
<dbReference type="RefSeq" id="WP_008976911.1">
    <property type="nucleotide sequence ID" value="NZ_BHEO01000005.1"/>
</dbReference>
<dbReference type="Gene3D" id="3.65.10.10">
    <property type="entry name" value="Enolpyruvate transferase domain"/>
    <property type="match status" value="2"/>
</dbReference>
<evidence type="ECO:0000256" key="7">
    <source>
        <dbReference type="ARBA" id="ARBA00022984"/>
    </source>
</evidence>
<dbReference type="InterPro" id="IPR036968">
    <property type="entry name" value="Enolpyruvate_Tfrase_sf"/>
</dbReference>
<dbReference type="Pfam" id="PF00275">
    <property type="entry name" value="EPSP_synthase"/>
    <property type="match status" value="1"/>
</dbReference>
<keyword evidence="5 12" id="KW-0808">Transferase</keyword>
<feature type="modified residue" description="2-(S-cysteinyl)pyruvic acid O-phosphothioketal" evidence="12">
    <location>
        <position position="117"/>
    </location>
</feature>
<dbReference type="GO" id="GO:0008760">
    <property type="term" value="F:UDP-N-acetylglucosamine 1-carboxyvinyltransferase activity"/>
    <property type="evidence" value="ECO:0007669"/>
    <property type="project" value="UniProtKB-UniRule"/>
</dbReference>
<dbReference type="PANTHER" id="PTHR43783:SF2">
    <property type="entry name" value="UDP-N-ACETYLGLUCOSAMINE 1-CARBOXYVINYLTRANSFERASE 2"/>
    <property type="match status" value="1"/>
</dbReference>
<feature type="domain" description="Enolpyruvate transferase" evidence="13">
    <location>
        <begin position="7"/>
        <end position="406"/>
    </location>
</feature>
<feature type="binding site" evidence="12">
    <location>
        <position position="327"/>
    </location>
    <ligand>
        <name>UDP-N-acetyl-alpha-D-glucosamine</name>
        <dbReference type="ChEBI" id="CHEBI:57705"/>
    </ligand>
</feature>
<dbReference type="NCBIfam" id="TIGR01072">
    <property type="entry name" value="murA"/>
    <property type="match status" value="1"/>
</dbReference>
<accession>A0A4R3JMU5</accession>